<dbReference type="eggNOG" id="COG1173">
    <property type="taxonomic scope" value="Bacteria"/>
</dbReference>
<feature type="transmembrane region" description="Helical" evidence="5">
    <location>
        <begin position="77"/>
        <end position="101"/>
    </location>
</feature>
<dbReference type="CDD" id="cd06261">
    <property type="entry name" value="TM_PBP2"/>
    <property type="match status" value="1"/>
</dbReference>
<dbReference type="Gene3D" id="1.10.3720.10">
    <property type="entry name" value="MetI-like"/>
    <property type="match status" value="1"/>
</dbReference>
<feature type="transmembrane region" description="Helical" evidence="5">
    <location>
        <begin position="216"/>
        <end position="234"/>
    </location>
</feature>
<dbReference type="AlphaFoldDB" id="B5YC61"/>
<proteinExistence type="inferred from homology"/>
<feature type="transmembrane region" description="Helical" evidence="5">
    <location>
        <begin position="12"/>
        <end position="33"/>
    </location>
</feature>
<reference evidence="7 8" key="1">
    <citation type="journal article" date="2014" name="Genome Announc.">
        <title>Complete Genome Sequence of the Extreme Thermophile Dictyoglomus thermophilum H-6-12.</title>
        <authorList>
            <person name="Coil D.A."/>
            <person name="Badger J.H."/>
            <person name="Forberger H.C."/>
            <person name="Riggs F."/>
            <person name="Madupu R."/>
            <person name="Fedorova N."/>
            <person name="Ward N."/>
            <person name="Robb F.T."/>
            <person name="Eisen J.A."/>
        </authorList>
    </citation>
    <scope>NUCLEOTIDE SEQUENCE [LARGE SCALE GENOMIC DNA]</scope>
    <source>
        <strain evidence="8">ATCC 35947 / DSM 3960 / H-6-12</strain>
    </source>
</reference>
<keyword evidence="8" id="KW-1185">Reference proteome</keyword>
<organism evidence="7 8">
    <name type="scientific">Dictyoglomus thermophilum (strain ATCC 35947 / DSM 3960 / H-6-12)</name>
    <dbReference type="NCBI Taxonomy" id="309799"/>
    <lineage>
        <taxon>Bacteria</taxon>
        <taxon>Pseudomonadati</taxon>
        <taxon>Dictyoglomota</taxon>
        <taxon>Dictyoglomia</taxon>
        <taxon>Dictyoglomales</taxon>
        <taxon>Dictyoglomaceae</taxon>
        <taxon>Dictyoglomus</taxon>
    </lineage>
</organism>
<name>B5YC61_DICT6</name>
<evidence type="ECO:0000313" key="7">
    <source>
        <dbReference type="EMBL" id="ACI18324.1"/>
    </source>
</evidence>
<keyword evidence="3 5" id="KW-1133">Transmembrane helix</keyword>
<keyword evidence="2 5" id="KW-0812">Transmembrane</keyword>
<sequence length="288" mass="32781">MKVIRDLLKYDKNFLVGFIFLVFALLLAILSFFSPYSPQERYVVERDKPPSFSHILGTNSLGQDVFWYLTFAIRNSLIIGLLAVILGRAVAVVVGLLSGYLGGRFDRIVTTITDSFIVLPRLPILILLSFTIKGNMNFITMALLIAFFDWAWPSKRYRSQILSLKEMEFTNTAKFSGRRIFQIVFKEHMPFLIPYLLADSISGFLFAIGMEITLSVLGLTNLDIPTIGTMIFWANYYQSMLNGTWWWISSPVLILIITVLGFYLLSVSIGTFLDPRVRLQKISVGENK</sequence>
<protein>
    <submittedName>
        <fullName evidence="7">Oligopeptide ABC transporter, permease protein</fullName>
    </submittedName>
</protein>
<dbReference type="GO" id="GO:0005886">
    <property type="term" value="C:plasma membrane"/>
    <property type="evidence" value="ECO:0007669"/>
    <property type="project" value="UniProtKB-SubCell"/>
</dbReference>
<comment type="similarity">
    <text evidence="5">Belongs to the binding-protein-dependent transport system permease family.</text>
</comment>
<dbReference type="InterPro" id="IPR035906">
    <property type="entry name" value="MetI-like_sf"/>
</dbReference>
<evidence type="ECO:0000256" key="5">
    <source>
        <dbReference type="RuleBase" id="RU363032"/>
    </source>
</evidence>
<dbReference type="SUPFAM" id="SSF161098">
    <property type="entry name" value="MetI-like"/>
    <property type="match status" value="1"/>
</dbReference>
<evidence type="ECO:0000256" key="1">
    <source>
        <dbReference type="ARBA" id="ARBA00004651"/>
    </source>
</evidence>
<feature type="transmembrane region" description="Helical" evidence="5">
    <location>
        <begin position="191"/>
        <end position="209"/>
    </location>
</feature>
<dbReference type="RefSeq" id="WP_012546956.1">
    <property type="nucleotide sequence ID" value="NC_011297.1"/>
</dbReference>
<dbReference type="PROSITE" id="PS50928">
    <property type="entry name" value="ABC_TM1"/>
    <property type="match status" value="1"/>
</dbReference>
<dbReference type="InterPro" id="IPR000515">
    <property type="entry name" value="MetI-like"/>
</dbReference>
<dbReference type="PANTHER" id="PTHR42729">
    <property type="entry name" value="OLIGO/DIPEPTIDE TRANSPORT, PERMEASE PROTEIN (DPPC-2)"/>
    <property type="match status" value="1"/>
</dbReference>
<evidence type="ECO:0000256" key="4">
    <source>
        <dbReference type="ARBA" id="ARBA00023136"/>
    </source>
</evidence>
<feature type="transmembrane region" description="Helical" evidence="5">
    <location>
        <begin position="122"/>
        <end position="148"/>
    </location>
</feature>
<keyword evidence="5" id="KW-0813">Transport</keyword>
<comment type="subcellular location">
    <subcellularLocation>
        <location evidence="1 5">Cell membrane</location>
        <topology evidence="1 5">Multi-pass membrane protein</topology>
    </subcellularLocation>
</comment>
<evidence type="ECO:0000259" key="6">
    <source>
        <dbReference type="PROSITE" id="PS50928"/>
    </source>
</evidence>
<dbReference type="HOGENOM" id="CLU_028518_8_0_0"/>
<keyword evidence="4 5" id="KW-0472">Membrane</keyword>
<gene>
    <name evidence="7" type="ordered locus">DICTH_0286</name>
</gene>
<dbReference type="PANTHER" id="PTHR42729:SF1">
    <property type="entry name" value="OLIGO_DIPEPTIDE TRANSPORT, PERMEASE PROTEIN (DPPC-2)"/>
    <property type="match status" value="1"/>
</dbReference>
<dbReference type="OrthoDB" id="9805884at2"/>
<dbReference type="Proteomes" id="UP000001733">
    <property type="component" value="Chromosome"/>
</dbReference>
<dbReference type="Pfam" id="PF00528">
    <property type="entry name" value="BPD_transp_1"/>
    <property type="match status" value="1"/>
</dbReference>
<evidence type="ECO:0000256" key="3">
    <source>
        <dbReference type="ARBA" id="ARBA00022989"/>
    </source>
</evidence>
<feature type="domain" description="ABC transmembrane type-1" evidence="6">
    <location>
        <begin position="73"/>
        <end position="266"/>
    </location>
</feature>
<dbReference type="STRING" id="309799.DICTH_0286"/>
<dbReference type="PaxDb" id="309799-DICTH_0286"/>
<dbReference type="EMBL" id="CP001146">
    <property type="protein sequence ID" value="ACI18324.1"/>
    <property type="molecule type" value="Genomic_DNA"/>
</dbReference>
<dbReference type="GO" id="GO:0055085">
    <property type="term" value="P:transmembrane transport"/>
    <property type="evidence" value="ECO:0007669"/>
    <property type="project" value="InterPro"/>
</dbReference>
<evidence type="ECO:0000256" key="2">
    <source>
        <dbReference type="ARBA" id="ARBA00022692"/>
    </source>
</evidence>
<evidence type="ECO:0000313" key="8">
    <source>
        <dbReference type="Proteomes" id="UP000001733"/>
    </source>
</evidence>
<feature type="transmembrane region" description="Helical" evidence="5">
    <location>
        <begin position="246"/>
        <end position="273"/>
    </location>
</feature>
<dbReference type="KEGG" id="dth:DICTH_0286"/>
<accession>B5YC61</accession>